<gene>
    <name evidence="1" type="ORF">PHYBOEH_007193</name>
</gene>
<evidence type="ECO:0000313" key="1">
    <source>
        <dbReference type="EMBL" id="KAG7389905.1"/>
    </source>
</evidence>
<dbReference type="OrthoDB" id="97475at2759"/>
<protein>
    <recommendedName>
        <fullName evidence="3">FYVE-type domain-containing protein</fullName>
    </recommendedName>
</protein>
<dbReference type="CDD" id="cd00065">
    <property type="entry name" value="FYVE_like_SF"/>
    <property type="match status" value="1"/>
</dbReference>
<evidence type="ECO:0000313" key="2">
    <source>
        <dbReference type="Proteomes" id="UP000693981"/>
    </source>
</evidence>
<proteinExistence type="predicted"/>
<name>A0A8T1W998_9STRA</name>
<comment type="caution">
    <text evidence="1">The sequence shown here is derived from an EMBL/GenBank/DDBJ whole genome shotgun (WGS) entry which is preliminary data.</text>
</comment>
<keyword evidence="2" id="KW-1185">Reference proteome</keyword>
<organism evidence="1 2">
    <name type="scientific">Phytophthora boehmeriae</name>
    <dbReference type="NCBI Taxonomy" id="109152"/>
    <lineage>
        <taxon>Eukaryota</taxon>
        <taxon>Sar</taxon>
        <taxon>Stramenopiles</taxon>
        <taxon>Oomycota</taxon>
        <taxon>Peronosporomycetes</taxon>
        <taxon>Peronosporales</taxon>
        <taxon>Peronosporaceae</taxon>
        <taxon>Phytophthora</taxon>
    </lineage>
</organism>
<evidence type="ECO:0008006" key="3">
    <source>
        <dbReference type="Google" id="ProtNLM"/>
    </source>
</evidence>
<dbReference type="PANTHER" id="PTHR13510:SF44">
    <property type="entry name" value="RABENOSYN-5"/>
    <property type="match status" value="1"/>
</dbReference>
<dbReference type="Proteomes" id="UP000693981">
    <property type="component" value="Unassembled WGS sequence"/>
</dbReference>
<reference evidence="1" key="1">
    <citation type="submission" date="2021-02" db="EMBL/GenBank/DDBJ databases">
        <authorList>
            <person name="Palmer J.M."/>
        </authorList>
    </citation>
    <scope>NUCLEOTIDE SEQUENCE</scope>
    <source>
        <strain evidence="1">SCRP23</strain>
    </source>
</reference>
<dbReference type="InterPro" id="IPR052727">
    <property type="entry name" value="Rab4/Rab5_effector"/>
</dbReference>
<accession>A0A8T1W998</accession>
<dbReference type="EMBL" id="JAGDFL010000395">
    <property type="protein sequence ID" value="KAG7389905.1"/>
    <property type="molecule type" value="Genomic_DNA"/>
</dbReference>
<sequence length="507" mass="56986">MALPLPRTDFPPVNVSAVERRRLSAMVRRRVISILEDERHYSDRLRNKESVVHPWEWKSMGKSSLQKGLQIYRRRRRGRSLRQLAMDEDFLEARQAVELGHPSVIAAGRVNGSIENMMYGMSATSLADLLTGFSYYNPPPKECALLGHLDHATPEDPFHSADFIWALPKLPSFVDQLDVCYLKATGMGVDEDGKSYGYLVLHSVHLPECPEYNRITRAKMYFACLFRETDDGYLDVMARGVFNLKASRTVRFMLASATASFIAGLFNGVGVGESKKLTRMARRNQARQNFAKKAKCTKCLERPSSWSWRVSLHLCRVCGVTICSKCFAKDSEKPLFLGTKKPCSKFKCCSDCRGKPIDTIGIHPAEAEFTVIADFYLTCPQQVSLSSSDSDEDDANLDTMHRNRKLDDALATNSSAMLTNSTADASLAGYEFENDRFSDMSELDSVDFSFSSRKDIEDDDLDLETELRPETVTGSDTNEVVPWGGEGIDSTSTMTSRRHLQFNVVDR</sequence>
<dbReference type="AlphaFoldDB" id="A0A8T1W998"/>
<dbReference type="PANTHER" id="PTHR13510">
    <property type="entry name" value="FYVE-FINGER-CONTAINING RAB5 EFFECTOR PROTEIN RABENOSYN-5-RELATED"/>
    <property type="match status" value="1"/>
</dbReference>